<feature type="transmembrane region" description="Helical" evidence="1">
    <location>
        <begin position="239"/>
        <end position="259"/>
    </location>
</feature>
<feature type="transmembrane region" description="Helical" evidence="1">
    <location>
        <begin position="171"/>
        <end position="195"/>
    </location>
</feature>
<keyword evidence="1" id="KW-0812">Transmembrane</keyword>
<name>A0A8J3JVM9_9ACTN</name>
<accession>A0A8J3JVM9</accession>
<keyword evidence="1" id="KW-0472">Membrane</keyword>
<feature type="transmembrane region" description="Helical" evidence="1">
    <location>
        <begin position="127"/>
        <end position="151"/>
    </location>
</feature>
<protein>
    <submittedName>
        <fullName evidence="2">Uncharacterized protein</fullName>
    </submittedName>
</protein>
<sequence length="290" mass="30812">MAEGCTYDWNPLTTAPLNSQLAGVLAGLVFAGMIVLISVQPEPSHLPSGVEPGRRTEALVLLVGSFLALLMASFLFGVAAGDTVCIRGRTMLLSAGGLLGLGVLSMFGGLCWLIDQYDHESRRATRVTLFATYFVGFIVIFYLSTTVGGYVDDVGGELSGQLPGWLPTIINYYYLPILEGITALLLLRSLMYQYVRRPRAETSEITVLATAYVYVLGVMVAGVIAIQTTKFGADKPITLGYFTFATLTSIGAPAVALMMQLFALPTGRSAPIAPARPHDGAGGPPSPHSE</sequence>
<evidence type="ECO:0000313" key="2">
    <source>
        <dbReference type="EMBL" id="GIF87712.1"/>
    </source>
</evidence>
<dbReference type="Proteomes" id="UP000619293">
    <property type="component" value="Unassembled WGS sequence"/>
</dbReference>
<feature type="transmembrane region" description="Helical" evidence="1">
    <location>
        <begin position="92"/>
        <end position="115"/>
    </location>
</feature>
<organism evidence="2 3">
    <name type="scientific">Catellatospora chokoriensis</name>
    <dbReference type="NCBI Taxonomy" id="310353"/>
    <lineage>
        <taxon>Bacteria</taxon>
        <taxon>Bacillati</taxon>
        <taxon>Actinomycetota</taxon>
        <taxon>Actinomycetes</taxon>
        <taxon>Micromonosporales</taxon>
        <taxon>Micromonosporaceae</taxon>
        <taxon>Catellatospora</taxon>
    </lineage>
</organism>
<feature type="transmembrane region" description="Helical" evidence="1">
    <location>
        <begin position="59"/>
        <end position="80"/>
    </location>
</feature>
<feature type="transmembrane region" description="Helical" evidence="1">
    <location>
        <begin position="20"/>
        <end position="39"/>
    </location>
</feature>
<comment type="caution">
    <text evidence="2">The sequence shown here is derived from an EMBL/GenBank/DDBJ whole genome shotgun (WGS) entry which is preliminary data.</text>
</comment>
<keyword evidence="1" id="KW-1133">Transmembrane helix</keyword>
<evidence type="ECO:0000256" key="1">
    <source>
        <dbReference type="SAM" id="Phobius"/>
    </source>
</evidence>
<dbReference type="EMBL" id="BONG01000005">
    <property type="protein sequence ID" value="GIF87712.1"/>
    <property type="molecule type" value="Genomic_DNA"/>
</dbReference>
<feature type="transmembrane region" description="Helical" evidence="1">
    <location>
        <begin position="207"/>
        <end position="227"/>
    </location>
</feature>
<dbReference type="AlphaFoldDB" id="A0A8J3JVM9"/>
<reference evidence="2 3" key="1">
    <citation type="submission" date="2021-01" db="EMBL/GenBank/DDBJ databases">
        <title>Whole genome shotgun sequence of Catellatospora chokoriensis NBRC 107358.</title>
        <authorList>
            <person name="Komaki H."/>
            <person name="Tamura T."/>
        </authorList>
    </citation>
    <scope>NUCLEOTIDE SEQUENCE [LARGE SCALE GENOMIC DNA]</scope>
    <source>
        <strain evidence="2 3">NBRC 107358</strain>
    </source>
</reference>
<proteinExistence type="predicted"/>
<evidence type="ECO:0000313" key="3">
    <source>
        <dbReference type="Proteomes" id="UP000619293"/>
    </source>
</evidence>
<gene>
    <name evidence="2" type="ORF">Cch02nite_11560</name>
</gene>
<keyword evidence="3" id="KW-1185">Reference proteome</keyword>